<dbReference type="PANTHER" id="PTHR12243">
    <property type="entry name" value="MADF DOMAIN TRANSCRIPTION FACTOR"/>
    <property type="match status" value="1"/>
</dbReference>
<keyword evidence="3" id="KW-1185">Reference proteome</keyword>
<sequence>MALPVATKGPSFPNSFAVTRKFIKFVEQYPALHGRHSKRTADVCWTRLEQIMGIPKKALMSKWRRLRDTYRRELRSECAVGPGQHYITDWPFFEQLHFLRPIILRSFAGSGAIPAARLRVQENRTSIPKVMAAPGNGGNQSKPTTPPTVAGSEEPSRHASGSLPEPLDSFASETIGSDYELLMTHIYPYLQAIPVASKPALYSKILELVYWEHRFAQSCRRPKGWMGSNALDDDELLRMMQLDDPFGLGHTGAL</sequence>
<reference evidence="2" key="2">
    <citation type="submission" date="2022-08" db="UniProtKB">
        <authorList>
            <consortium name="EnsemblMetazoa"/>
        </authorList>
    </citation>
    <scope>IDENTIFICATION</scope>
    <source>
        <strain evidence="2">STECLA/ALBI9_A</strain>
    </source>
</reference>
<evidence type="ECO:0000256" key="1">
    <source>
        <dbReference type="SAM" id="MobiDB-lite"/>
    </source>
</evidence>
<organism evidence="2 3">
    <name type="scientific">Anopheles albimanus</name>
    <name type="common">New world malaria mosquito</name>
    <dbReference type="NCBI Taxonomy" id="7167"/>
    <lineage>
        <taxon>Eukaryota</taxon>
        <taxon>Metazoa</taxon>
        <taxon>Ecdysozoa</taxon>
        <taxon>Arthropoda</taxon>
        <taxon>Hexapoda</taxon>
        <taxon>Insecta</taxon>
        <taxon>Pterygota</taxon>
        <taxon>Neoptera</taxon>
        <taxon>Endopterygota</taxon>
        <taxon>Diptera</taxon>
        <taxon>Nematocera</taxon>
        <taxon>Culicoidea</taxon>
        <taxon>Culicidae</taxon>
        <taxon>Anophelinae</taxon>
        <taxon>Anopheles</taxon>
    </lineage>
</organism>
<reference evidence="2 3" key="1">
    <citation type="journal article" date="2017" name="G3 (Bethesda)">
        <title>The Physical Genome Mapping of Anopheles albimanus Corrected Scaffold Misassemblies and Identified Interarm Rearrangements in Genus Anopheles.</title>
        <authorList>
            <person name="Artemov G.N."/>
            <person name="Peery A.N."/>
            <person name="Jiang X."/>
            <person name="Tu Z."/>
            <person name="Stegniy V.N."/>
            <person name="Sharakhova M.V."/>
            <person name="Sharakhov I.V."/>
        </authorList>
    </citation>
    <scope>NUCLEOTIDE SEQUENCE [LARGE SCALE GENOMIC DNA]</scope>
    <source>
        <strain evidence="2 3">ALBI9_A</strain>
    </source>
</reference>
<accession>A0A182FBH8</accession>
<dbReference type="STRING" id="7167.A0A182FBH8"/>
<name>A0A182FBH8_ANOAL</name>
<dbReference type="VEuPathDB" id="VectorBase:AALB003861"/>
<protein>
    <submittedName>
        <fullName evidence="2">MADF domain-containing protein</fullName>
    </submittedName>
</protein>
<dbReference type="EnsemblMetazoa" id="AALB003861-RA">
    <property type="protein sequence ID" value="AALB003861-PA"/>
    <property type="gene ID" value="AALB003861"/>
</dbReference>
<dbReference type="GO" id="GO:0005667">
    <property type="term" value="C:transcription regulator complex"/>
    <property type="evidence" value="ECO:0007669"/>
    <property type="project" value="TreeGrafter"/>
</dbReference>
<dbReference type="InterPro" id="IPR006578">
    <property type="entry name" value="MADF-dom"/>
</dbReference>
<evidence type="ECO:0000313" key="3">
    <source>
        <dbReference type="Proteomes" id="UP000069272"/>
    </source>
</evidence>
<dbReference type="InterPro" id="IPR039353">
    <property type="entry name" value="TF_Adf1"/>
</dbReference>
<dbReference type="PANTHER" id="PTHR12243:SF64">
    <property type="entry name" value="DORSAL INTERACTING PROTEIN 3-RELATED"/>
    <property type="match status" value="1"/>
</dbReference>
<dbReference type="Proteomes" id="UP000069272">
    <property type="component" value="Chromosome 3R"/>
</dbReference>
<dbReference type="GO" id="GO:0005634">
    <property type="term" value="C:nucleus"/>
    <property type="evidence" value="ECO:0007669"/>
    <property type="project" value="TreeGrafter"/>
</dbReference>
<feature type="region of interest" description="Disordered" evidence="1">
    <location>
        <begin position="129"/>
        <end position="167"/>
    </location>
</feature>
<dbReference type="SMART" id="SM00595">
    <property type="entry name" value="MADF"/>
    <property type="match status" value="1"/>
</dbReference>
<proteinExistence type="predicted"/>
<dbReference type="PROSITE" id="PS51029">
    <property type="entry name" value="MADF"/>
    <property type="match status" value="1"/>
</dbReference>
<dbReference type="AlphaFoldDB" id="A0A182FBH8"/>
<dbReference type="GO" id="GO:0006357">
    <property type="term" value="P:regulation of transcription by RNA polymerase II"/>
    <property type="evidence" value="ECO:0007669"/>
    <property type="project" value="TreeGrafter"/>
</dbReference>
<dbReference type="Pfam" id="PF10545">
    <property type="entry name" value="MADF_DNA_bdg"/>
    <property type="match status" value="1"/>
</dbReference>
<evidence type="ECO:0000313" key="2">
    <source>
        <dbReference type="EnsemblMetazoa" id="AALB003861-PA"/>
    </source>
</evidence>